<proteinExistence type="predicted"/>
<comment type="cofactor">
    <cofactor evidence="1">
        <name>FAD</name>
        <dbReference type="ChEBI" id="CHEBI:57692"/>
    </cofactor>
</comment>
<name>A0A139A6F2_GONPJ</name>
<dbReference type="InterPro" id="IPR051820">
    <property type="entry name" value="FAD-binding_MO"/>
</dbReference>
<keyword evidence="2" id="KW-0560">Oxidoreductase</keyword>
<accession>A0A139A6F2</accession>
<feature type="non-terminal residue" evidence="3">
    <location>
        <position position="1"/>
    </location>
</feature>
<sequence length="290" mass="33230">LDYAGKEVIVIGSGATAATIVPAMADKAKHITMLQRSPTYFLIGKNQVEIADELRKLKIDETWIHEIVRRKISHDQAAFTKLCLEAPEQVKKDLIAGVAAHLPEGFDVEKHFTPSYRPWQQRIAFIPDGDMFKCFADGRASVETDHIERFTETGLLLKSGKELKGDIIVSATGFNLAMFGDIVFTVDGEVVDWHKTITYRGTMFTGVPNLIWVFGYFRASWTLRTDMISEFTCRLLQYMKDHGYRSVVPKLRDEDKDMKILPWIDEANFNPRYLLESMHLLPQRGEKKEW</sequence>
<dbReference type="OMA" id="MISEFTC"/>
<dbReference type="SUPFAM" id="SSF51905">
    <property type="entry name" value="FAD/NAD(P)-binding domain"/>
    <property type="match status" value="1"/>
</dbReference>
<keyword evidence="2" id="KW-0503">Monooxygenase</keyword>
<evidence type="ECO:0000313" key="3">
    <source>
        <dbReference type="EMBL" id="KXS12314.1"/>
    </source>
</evidence>
<dbReference type="AlphaFoldDB" id="A0A139A6F2"/>
<evidence type="ECO:0000313" key="4">
    <source>
        <dbReference type="Proteomes" id="UP000070544"/>
    </source>
</evidence>
<dbReference type="GO" id="GO:0004497">
    <property type="term" value="F:monooxygenase activity"/>
    <property type="evidence" value="ECO:0007669"/>
    <property type="project" value="UniProtKB-KW"/>
</dbReference>
<keyword evidence="4" id="KW-1185">Reference proteome</keyword>
<dbReference type="PANTHER" id="PTHR43872:SF1">
    <property type="entry name" value="MONOOXYGENASE, PUTATIVE (AFU_ORTHOLOGUE AFUA_8G02570)-RELATED"/>
    <property type="match status" value="1"/>
</dbReference>
<dbReference type="Gene3D" id="3.50.50.60">
    <property type="entry name" value="FAD/NAD(P)-binding domain"/>
    <property type="match status" value="2"/>
</dbReference>
<evidence type="ECO:0000256" key="2">
    <source>
        <dbReference type="ARBA" id="ARBA00023033"/>
    </source>
</evidence>
<dbReference type="InterPro" id="IPR036188">
    <property type="entry name" value="FAD/NAD-bd_sf"/>
</dbReference>
<evidence type="ECO:0000256" key="1">
    <source>
        <dbReference type="ARBA" id="ARBA00001974"/>
    </source>
</evidence>
<protein>
    <submittedName>
        <fullName evidence="3">FAD/NAD(P)-binding domain-containing protein</fullName>
    </submittedName>
</protein>
<organism evidence="3 4">
    <name type="scientific">Gonapodya prolifera (strain JEL478)</name>
    <name type="common">Monoblepharis prolifera</name>
    <dbReference type="NCBI Taxonomy" id="1344416"/>
    <lineage>
        <taxon>Eukaryota</taxon>
        <taxon>Fungi</taxon>
        <taxon>Fungi incertae sedis</taxon>
        <taxon>Chytridiomycota</taxon>
        <taxon>Chytridiomycota incertae sedis</taxon>
        <taxon>Monoblepharidomycetes</taxon>
        <taxon>Monoblepharidales</taxon>
        <taxon>Gonapodyaceae</taxon>
        <taxon>Gonapodya</taxon>
    </lineage>
</organism>
<dbReference type="EMBL" id="KQ965789">
    <property type="protein sequence ID" value="KXS12314.1"/>
    <property type="molecule type" value="Genomic_DNA"/>
</dbReference>
<dbReference type="PANTHER" id="PTHR43872">
    <property type="entry name" value="MONOOXYGENASE, PUTATIVE (AFU_ORTHOLOGUE AFUA_8G02570)-RELATED"/>
    <property type="match status" value="1"/>
</dbReference>
<gene>
    <name evidence="3" type="ORF">M427DRAFT_101466</name>
</gene>
<reference evidence="3 4" key="1">
    <citation type="journal article" date="2015" name="Genome Biol. Evol.">
        <title>Phylogenomic analyses indicate that early fungi evolved digesting cell walls of algal ancestors of land plants.</title>
        <authorList>
            <person name="Chang Y."/>
            <person name="Wang S."/>
            <person name="Sekimoto S."/>
            <person name="Aerts A.L."/>
            <person name="Choi C."/>
            <person name="Clum A."/>
            <person name="LaButti K.M."/>
            <person name="Lindquist E.A."/>
            <person name="Yee Ngan C."/>
            <person name="Ohm R.A."/>
            <person name="Salamov A.A."/>
            <person name="Grigoriev I.V."/>
            <person name="Spatafora J.W."/>
            <person name="Berbee M.L."/>
        </authorList>
    </citation>
    <scope>NUCLEOTIDE SEQUENCE [LARGE SCALE GENOMIC DNA]</scope>
    <source>
        <strain evidence="3 4">JEL478</strain>
    </source>
</reference>
<dbReference type="Proteomes" id="UP000070544">
    <property type="component" value="Unassembled WGS sequence"/>
</dbReference>
<dbReference type="STRING" id="1344416.A0A139A6F2"/>
<dbReference type="OrthoDB" id="66881at2759"/>